<accession>A0A6I8NP87</accession>
<feature type="compositionally biased region" description="Pro residues" evidence="5">
    <location>
        <begin position="274"/>
        <end position="284"/>
    </location>
</feature>
<evidence type="ECO:0000313" key="8">
    <source>
        <dbReference type="Proteomes" id="UP000002279"/>
    </source>
</evidence>
<dbReference type="Bgee" id="ENSOANG00000044362">
    <property type="expression patterns" value="Expressed in testis and 3 other cell types or tissues"/>
</dbReference>
<dbReference type="AlphaFoldDB" id="A0A6I8NP87"/>
<feature type="compositionally biased region" description="Basic and acidic residues" evidence="5">
    <location>
        <begin position="448"/>
        <end position="458"/>
    </location>
</feature>
<protein>
    <submittedName>
        <fullName evidence="7">Uncharacterized protein</fullName>
    </submittedName>
</protein>
<dbReference type="InParanoid" id="A0A6I8NP87"/>
<keyword evidence="8" id="KW-1185">Reference proteome</keyword>
<dbReference type="GO" id="GO:0030968">
    <property type="term" value="P:endoplasmic reticulum unfolded protein response"/>
    <property type="evidence" value="ECO:0000318"/>
    <property type="project" value="GO_Central"/>
</dbReference>
<organism evidence="7 8">
    <name type="scientific">Ornithorhynchus anatinus</name>
    <name type="common">Duckbill platypus</name>
    <dbReference type="NCBI Taxonomy" id="9258"/>
    <lineage>
        <taxon>Eukaryota</taxon>
        <taxon>Metazoa</taxon>
        <taxon>Chordata</taxon>
        <taxon>Craniata</taxon>
        <taxon>Vertebrata</taxon>
        <taxon>Euteleostomi</taxon>
        <taxon>Mammalia</taxon>
        <taxon>Monotremata</taxon>
        <taxon>Ornithorhynchidae</taxon>
        <taxon>Ornithorhynchus</taxon>
    </lineage>
</organism>
<feature type="region of interest" description="Disordered" evidence="5">
    <location>
        <begin position="410"/>
        <end position="458"/>
    </location>
</feature>
<feature type="compositionally biased region" description="Gly residues" evidence="5">
    <location>
        <begin position="88"/>
        <end position="102"/>
    </location>
</feature>
<keyword evidence="4 6" id="KW-0472">Membrane</keyword>
<keyword evidence="2 6" id="KW-0812">Transmembrane</keyword>
<comment type="subcellular location">
    <subcellularLocation>
        <location evidence="1">Membrane</location>
        <topology evidence="1">Multi-pass membrane protein</topology>
    </subcellularLocation>
</comment>
<feature type="compositionally biased region" description="Basic and acidic residues" evidence="5">
    <location>
        <begin position="10"/>
        <end position="23"/>
    </location>
</feature>
<feature type="transmembrane region" description="Helical" evidence="6">
    <location>
        <begin position="140"/>
        <end position="159"/>
    </location>
</feature>
<evidence type="ECO:0000256" key="2">
    <source>
        <dbReference type="ARBA" id="ARBA00022692"/>
    </source>
</evidence>
<reference evidence="7" key="1">
    <citation type="submission" date="2025-08" db="UniProtKB">
        <authorList>
            <consortium name="Ensembl"/>
        </authorList>
    </citation>
    <scope>IDENTIFICATION</scope>
    <source>
        <strain evidence="7">Glennie</strain>
    </source>
</reference>
<evidence type="ECO:0000256" key="1">
    <source>
        <dbReference type="ARBA" id="ARBA00004141"/>
    </source>
</evidence>
<dbReference type="PANTHER" id="PTHR23291:SF50">
    <property type="entry name" value="PROTEIN LIFEGUARD 4"/>
    <property type="match status" value="1"/>
</dbReference>
<dbReference type="GeneTree" id="ENSGT01050000244890"/>
<dbReference type="Pfam" id="PF01027">
    <property type="entry name" value="Bax1-I"/>
    <property type="match status" value="1"/>
</dbReference>
<feature type="region of interest" description="Disordered" evidence="5">
    <location>
        <begin position="1"/>
        <end position="45"/>
    </location>
</feature>
<name>A0A6I8NP87_ORNAN</name>
<evidence type="ECO:0000256" key="5">
    <source>
        <dbReference type="SAM" id="MobiDB-lite"/>
    </source>
</evidence>
<gene>
    <name evidence="7" type="primary">LOC114813758</name>
</gene>
<feature type="transmembrane region" description="Helical" evidence="6">
    <location>
        <begin position="197"/>
        <end position="215"/>
    </location>
</feature>
<dbReference type="GO" id="GO:0016020">
    <property type="term" value="C:membrane"/>
    <property type="evidence" value="ECO:0000318"/>
    <property type="project" value="GO_Central"/>
</dbReference>
<feature type="region of interest" description="Disordered" evidence="5">
    <location>
        <begin position="66"/>
        <end position="118"/>
    </location>
</feature>
<feature type="compositionally biased region" description="Low complexity" evidence="5">
    <location>
        <begin position="103"/>
        <end position="112"/>
    </location>
</feature>
<dbReference type="InterPro" id="IPR006214">
    <property type="entry name" value="Bax_inhibitor_1-related"/>
</dbReference>
<sequence>RPGPVPWRLCDPEGERRGPEGEPTHTQGSTFPPAPAQSASRHRGFVDEASACREFVPALAFRRSGCPSPRGEIRESPALGRDGPAAVGPGGGGGRQLRGGDGPDPLRLPGLRRPGRGGRLLRKIRPQGEPLNKWVQLNRWFTFALFPALFGLIITLACFEEPRRRLPLNFILLGLFTVLEGLLLGAVSVFFEVDVVLWALGATAFVSFGLSLFALQTRWDFTAALGFLWVLVLVLLAYGIIAAIVQSQVTPPRGSRRNRPAPNRHSTAATFLPPTAPPNRPPPQSALSRPRPTSPSVLPPLTPHHRRPLLSSHHPLPASSICPQTSTALLRSLSLQPLCTWGWEGWVRVVFECVYACRHLHTRTDHLSCQTLPLGLLLQQRTCSFLSLTVAQDLVRVFWDPDLCSVPGSGHAAHAGRAPPLQPVPRGLRLRRPQPLPGHLHPLPADPGAHRTDALGRRPPGDRAWAVWAFNLCPRPLPAPPNPVAHPAPIASSGLSYPPAGTGGVSLK</sequence>
<evidence type="ECO:0000256" key="4">
    <source>
        <dbReference type="ARBA" id="ARBA00023136"/>
    </source>
</evidence>
<keyword evidence="3 6" id="KW-1133">Transmembrane helix</keyword>
<reference evidence="7" key="2">
    <citation type="submission" date="2025-09" db="UniProtKB">
        <authorList>
            <consortium name="Ensembl"/>
        </authorList>
    </citation>
    <scope>IDENTIFICATION</scope>
    <source>
        <strain evidence="7">Glennie</strain>
    </source>
</reference>
<dbReference type="PANTHER" id="PTHR23291">
    <property type="entry name" value="BAX INHIBITOR-RELATED"/>
    <property type="match status" value="1"/>
</dbReference>
<dbReference type="Ensembl" id="ENSOANT00000069443.1">
    <property type="protein sequence ID" value="ENSOANP00000042448.1"/>
    <property type="gene ID" value="ENSOANG00000044362.1"/>
</dbReference>
<feature type="region of interest" description="Disordered" evidence="5">
    <location>
        <begin position="251"/>
        <end position="301"/>
    </location>
</feature>
<evidence type="ECO:0000313" key="7">
    <source>
        <dbReference type="Ensembl" id="ENSOANP00000042448.1"/>
    </source>
</evidence>
<evidence type="ECO:0000256" key="6">
    <source>
        <dbReference type="SAM" id="Phobius"/>
    </source>
</evidence>
<feature type="compositionally biased region" description="Low complexity" evidence="5">
    <location>
        <begin position="287"/>
        <end position="296"/>
    </location>
</feature>
<proteinExistence type="predicted"/>
<feature type="transmembrane region" description="Helical" evidence="6">
    <location>
        <begin position="171"/>
        <end position="191"/>
    </location>
</feature>
<dbReference type="GO" id="GO:0005262">
    <property type="term" value="F:calcium channel activity"/>
    <property type="evidence" value="ECO:0000318"/>
    <property type="project" value="GO_Central"/>
</dbReference>
<feature type="transmembrane region" description="Helical" evidence="6">
    <location>
        <begin position="227"/>
        <end position="245"/>
    </location>
</feature>
<dbReference type="Proteomes" id="UP000002279">
    <property type="component" value="Unplaced"/>
</dbReference>
<evidence type="ECO:0000256" key="3">
    <source>
        <dbReference type="ARBA" id="ARBA00022989"/>
    </source>
</evidence>